<keyword evidence="3" id="KW-0732">Signal</keyword>
<dbReference type="EMBL" id="JARBDR010000419">
    <property type="protein sequence ID" value="KAJ8313168.1"/>
    <property type="molecule type" value="Genomic_DNA"/>
</dbReference>
<evidence type="ECO:0000256" key="1">
    <source>
        <dbReference type="ARBA" id="ARBA00004613"/>
    </source>
</evidence>
<feature type="chain" id="PRO_5047245459" description="C1q domain-containing protein" evidence="3">
    <location>
        <begin position="19"/>
        <end position="162"/>
    </location>
</feature>
<dbReference type="PANTHER" id="PTHR15427:SF2">
    <property type="entry name" value="EMILIN-3"/>
    <property type="match status" value="1"/>
</dbReference>
<dbReference type="SUPFAM" id="SSF49842">
    <property type="entry name" value="TNF-like"/>
    <property type="match status" value="1"/>
</dbReference>
<evidence type="ECO:0000313" key="5">
    <source>
        <dbReference type="EMBL" id="KAJ8313168.1"/>
    </source>
</evidence>
<reference evidence="5 6" key="1">
    <citation type="submission" date="2022-12" db="EMBL/GenBank/DDBJ databases">
        <title>Chromosome-level genome of Tegillarca granosa.</title>
        <authorList>
            <person name="Kim J."/>
        </authorList>
    </citation>
    <scope>NUCLEOTIDE SEQUENCE [LARGE SCALE GENOMIC DNA]</scope>
    <source>
        <strain evidence="5">Teg-2019</strain>
        <tissue evidence="5">Adductor muscle</tissue>
    </source>
</reference>
<dbReference type="SMART" id="SM00110">
    <property type="entry name" value="C1Q"/>
    <property type="match status" value="1"/>
</dbReference>
<evidence type="ECO:0000313" key="6">
    <source>
        <dbReference type="Proteomes" id="UP001217089"/>
    </source>
</evidence>
<keyword evidence="2" id="KW-0964">Secreted</keyword>
<comment type="caution">
    <text evidence="5">The sequence shown here is derived from an EMBL/GenBank/DDBJ whole genome shotgun (WGS) entry which is preliminary data.</text>
</comment>
<dbReference type="InterPro" id="IPR001073">
    <property type="entry name" value="C1q_dom"/>
</dbReference>
<protein>
    <recommendedName>
        <fullName evidence="4">C1q domain-containing protein</fullName>
    </recommendedName>
</protein>
<dbReference type="Proteomes" id="UP001217089">
    <property type="component" value="Unassembled WGS sequence"/>
</dbReference>
<evidence type="ECO:0000256" key="2">
    <source>
        <dbReference type="ARBA" id="ARBA00022525"/>
    </source>
</evidence>
<dbReference type="PRINTS" id="PR00007">
    <property type="entry name" value="COMPLEMNTC1Q"/>
</dbReference>
<gene>
    <name evidence="5" type="ORF">KUTeg_009284</name>
</gene>
<evidence type="ECO:0000256" key="3">
    <source>
        <dbReference type="SAM" id="SignalP"/>
    </source>
</evidence>
<proteinExistence type="predicted"/>
<keyword evidence="6" id="KW-1185">Reference proteome</keyword>
<sequence>MIFALLFVTATLFGEIYGCVEEEKYPFFATLTADLVNPNVGDKVKFDNAITNKGSAYDVNTGIYTAKATGKYFFEFVASGPYHQDDHVLHLALKKNTQTIGYVYIDHDRQYYRHGTTSAVVDLNVGDQVYVQVFAVAGYRVLAGSNPMISPGSHCHFLGYRI</sequence>
<organism evidence="5 6">
    <name type="scientific">Tegillarca granosa</name>
    <name type="common">Malaysian cockle</name>
    <name type="synonym">Anadara granosa</name>
    <dbReference type="NCBI Taxonomy" id="220873"/>
    <lineage>
        <taxon>Eukaryota</taxon>
        <taxon>Metazoa</taxon>
        <taxon>Spiralia</taxon>
        <taxon>Lophotrochozoa</taxon>
        <taxon>Mollusca</taxon>
        <taxon>Bivalvia</taxon>
        <taxon>Autobranchia</taxon>
        <taxon>Pteriomorphia</taxon>
        <taxon>Arcoida</taxon>
        <taxon>Arcoidea</taxon>
        <taxon>Arcidae</taxon>
        <taxon>Tegillarca</taxon>
    </lineage>
</organism>
<dbReference type="PROSITE" id="PS50871">
    <property type="entry name" value="C1Q"/>
    <property type="match status" value="1"/>
</dbReference>
<evidence type="ECO:0000259" key="4">
    <source>
        <dbReference type="PROSITE" id="PS50871"/>
    </source>
</evidence>
<dbReference type="InterPro" id="IPR008983">
    <property type="entry name" value="Tumour_necrosis_fac-like_dom"/>
</dbReference>
<feature type="domain" description="C1q" evidence="4">
    <location>
        <begin position="20"/>
        <end position="162"/>
    </location>
</feature>
<dbReference type="Gene3D" id="2.60.120.40">
    <property type="match status" value="1"/>
</dbReference>
<name>A0ABQ9FBX1_TEGGR</name>
<accession>A0ABQ9FBX1</accession>
<dbReference type="PANTHER" id="PTHR15427">
    <property type="entry name" value="EMILIN ELASTIN MICROFIBRIL INTERFACE-LOCATED PROTEIN ELASTIN MICROFIBRIL INTERFACER"/>
    <property type="match status" value="1"/>
</dbReference>
<dbReference type="Pfam" id="PF00386">
    <property type="entry name" value="C1q"/>
    <property type="match status" value="1"/>
</dbReference>
<comment type="subcellular location">
    <subcellularLocation>
        <location evidence="1">Secreted</location>
    </subcellularLocation>
</comment>
<dbReference type="InterPro" id="IPR050392">
    <property type="entry name" value="Collagen/C1q_domain"/>
</dbReference>
<feature type="signal peptide" evidence="3">
    <location>
        <begin position="1"/>
        <end position="18"/>
    </location>
</feature>